<dbReference type="Proteomes" id="UP000253741">
    <property type="component" value="Unassembled WGS sequence"/>
</dbReference>
<evidence type="ECO:0000313" key="9">
    <source>
        <dbReference type="EMBL" id="RDG38001.1"/>
    </source>
</evidence>
<accession>A0A370B8P8</accession>
<evidence type="ECO:0000313" key="10">
    <source>
        <dbReference type="Proteomes" id="UP000253741"/>
    </source>
</evidence>
<evidence type="ECO:0000256" key="1">
    <source>
        <dbReference type="ARBA" id="ARBA00001927"/>
    </source>
</evidence>
<dbReference type="GO" id="GO:0009055">
    <property type="term" value="F:electron transfer activity"/>
    <property type="evidence" value="ECO:0007669"/>
    <property type="project" value="UniProtKB-UniRule"/>
</dbReference>
<evidence type="ECO:0000256" key="4">
    <source>
        <dbReference type="ARBA" id="ARBA00022982"/>
    </source>
</evidence>
<dbReference type="PRINTS" id="PR00352">
    <property type="entry name" value="3FE4SFRDOXIN"/>
</dbReference>
<sequence length="75" mass="7874">MRVEADRARCVASGQCVMTAPEVFDQSEEDGKVVVLDATPAPPVRGRARQAAAMCPGAAISVPQEPAEPLEPADR</sequence>
<evidence type="ECO:0000256" key="8">
    <source>
        <dbReference type="RuleBase" id="RU368020"/>
    </source>
</evidence>
<dbReference type="AlphaFoldDB" id="A0A370B8P8"/>
<keyword evidence="3 8" id="KW-0479">Metal-binding</keyword>
<comment type="cofactor">
    <cofactor evidence="1">
        <name>[3Fe-4S] cluster</name>
        <dbReference type="ChEBI" id="CHEBI:21137"/>
    </cofactor>
</comment>
<evidence type="ECO:0000256" key="5">
    <source>
        <dbReference type="ARBA" id="ARBA00023004"/>
    </source>
</evidence>
<dbReference type="PANTHER" id="PTHR36923:SF3">
    <property type="entry name" value="FERREDOXIN"/>
    <property type="match status" value="1"/>
</dbReference>
<gene>
    <name evidence="9" type="ORF">DVH02_11825</name>
</gene>
<protein>
    <recommendedName>
        <fullName evidence="8">Ferredoxin</fullName>
    </recommendedName>
</protein>
<proteinExistence type="predicted"/>
<dbReference type="Gene3D" id="3.30.70.20">
    <property type="match status" value="1"/>
</dbReference>
<dbReference type="Pfam" id="PF13370">
    <property type="entry name" value="Fer4_13"/>
    <property type="match status" value="1"/>
</dbReference>
<keyword evidence="6 8" id="KW-0411">Iron-sulfur</keyword>
<dbReference type="SUPFAM" id="SSF54862">
    <property type="entry name" value="4Fe-4S ferredoxins"/>
    <property type="match status" value="1"/>
</dbReference>
<keyword evidence="10" id="KW-1185">Reference proteome</keyword>
<dbReference type="PANTHER" id="PTHR36923">
    <property type="entry name" value="FERREDOXIN"/>
    <property type="match status" value="1"/>
</dbReference>
<comment type="function">
    <text evidence="8">Ferredoxins are iron-sulfur proteins that transfer electrons in a wide variety of metabolic reactions.</text>
</comment>
<dbReference type="OrthoDB" id="9803319at2"/>
<dbReference type="RefSeq" id="WP_114623741.1">
    <property type="nucleotide sequence ID" value="NZ_QQNA01000080.1"/>
</dbReference>
<dbReference type="InterPro" id="IPR001080">
    <property type="entry name" value="3Fe4S_ferredoxin"/>
</dbReference>
<name>A0A370B8P8_9ACTN</name>
<evidence type="ECO:0000256" key="3">
    <source>
        <dbReference type="ARBA" id="ARBA00022723"/>
    </source>
</evidence>
<evidence type="ECO:0000256" key="6">
    <source>
        <dbReference type="ARBA" id="ARBA00023014"/>
    </source>
</evidence>
<dbReference type="GO" id="GO:0051538">
    <property type="term" value="F:3 iron, 4 sulfur cluster binding"/>
    <property type="evidence" value="ECO:0007669"/>
    <property type="project" value="UniProtKB-KW"/>
</dbReference>
<evidence type="ECO:0000256" key="2">
    <source>
        <dbReference type="ARBA" id="ARBA00022448"/>
    </source>
</evidence>
<evidence type="ECO:0000256" key="7">
    <source>
        <dbReference type="ARBA" id="ARBA00023291"/>
    </source>
</evidence>
<dbReference type="InterPro" id="IPR051269">
    <property type="entry name" value="Fe-S_cluster_ET"/>
</dbReference>
<comment type="caution">
    <text evidence="9">The sequence shown here is derived from an EMBL/GenBank/DDBJ whole genome shotgun (WGS) entry which is preliminary data.</text>
</comment>
<keyword evidence="7" id="KW-0003">3Fe-4S</keyword>
<organism evidence="9 10">
    <name type="scientific">Streptomyces corynorhini</name>
    <dbReference type="NCBI Taxonomy" id="2282652"/>
    <lineage>
        <taxon>Bacteria</taxon>
        <taxon>Bacillati</taxon>
        <taxon>Actinomycetota</taxon>
        <taxon>Actinomycetes</taxon>
        <taxon>Kitasatosporales</taxon>
        <taxon>Streptomycetaceae</taxon>
        <taxon>Streptomyces</taxon>
    </lineage>
</organism>
<dbReference type="EMBL" id="QQNA01000080">
    <property type="protein sequence ID" value="RDG38001.1"/>
    <property type="molecule type" value="Genomic_DNA"/>
</dbReference>
<keyword evidence="5 8" id="KW-0408">Iron</keyword>
<dbReference type="GO" id="GO:0005506">
    <property type="term" value="F:iron ion binding"/>
    <property type="evidence" value="ECO:0007669"/>
    <property type="project" value="UniProtKB-UniRule"/>
</dbReference>
<reference evidence="9 10" key="1">
    <citation type="submission" date="2018-07" db="EMBL/GenBank/DDBJ databases">
        <title>Streptomyces species from bats.</title>
        <authorList>
            <person name="Dunlap C."/>
        </authorList>
    </citation>
    <scope>NUCLEOTIDE SEQUENCE [LARGE SCALE GENOMIC DNA]</scope>
    <source>
        <strain evidence="9 10">AC230</strain>
    </source>
</reference>
<keyword evidence="2 8" id="KW-0813">Transport</keyword>
<keyword evidence="4 8" id="KW-0249">Electron transport</keyword>